<dbReference type="PANTHER" id="PTHR38765:SF1">
    <property type="entry name" value="DUF484 DOMAIN-CONTAINING PROTEIN"/>
    <property type="match status" value="1"/>
</dbReference>
<dbReference type="InterPro" id="IPR029016">
    <property type="entry name" value="GAF-like_dom_sf"/>
</dbReference>
<dbReference type="HOGENOM" id="CLU_073320_1_0_4"/>
<organism evidence="1 2">
    <name type="scientific">Collimonas arenae</name>
    <dbReference type="NCBI Taxonomy" id="279058"/>
    <lineage>
        <taxon>Bacteria</taxon>
        <taxon>Pseudomonadati</taxon>
        <taxon>Pseudomonadota</taxon>
        <taxon>Betaproteobacteria</taxon>
        <taxon>Burkholderiales</taxon>
        <taxon>Oxalobacteraceae</taxon>
        <taxon>Collimonas</taxon>
    </lineage>
</organism>
<dbReference type="AlphaFoldDB" id="A0A0A1FJE9"/>
<gene>
    <name evidence="1" type="ORF">LT85_4591</name>
</gene>
<protein>
    <recommendedName>
        <fullName evidence="3">DUF484 family protein</fullName>
    </recommendedName>
</protein>
<keyword evidence="2" id="KW-1185">Reference proteome</keyword>
<dbReference type="Gene3D" id="3.30.450.40">
    <property type="match status" value="1"/>
</dbReference>
<dbReference type="KEGG" id="care:LT85_4591"/>
<evidence type="ECO:0000313" key="1">
    <source>
        <dbReference type="EMBL" id="AIY43749.1"/>
    </source>
</evidence>
<dbReference type="RefSeq" id="WP_038493506.1">
    <property type="nucleotide sequence ID" value="NZ_CP009962.1"/>
</dbReference>
<reference evidence="2" key="1">
    <citation type="journal article" date="2014" name="Soil Biol. Biochem.">
        <title>Structure and function of bacterial communities in ageing soils: Insights from the Mendocino ecological staircase.</title>
        <authorList>
            <person name="Uroz S."/>
            <person name="Tech J.J."/>
            <person name="Sawaya N.A."/>
            <person name="Frey-Klett P."/>
            <person name="Leveau J.H.J."/>
        </authorList>
    </citation>
    <scope>NUCLEOTIDE SEQUENCE [LARGE SCALE GENOMIC DNA]</scope>
    <source>
        <strain evidence="2">Cal35</strain>
    </source>
</reference>
<dbReference type="InterPro" id="IPR007435">
    <property type="entry name" value="DUF484"/>
</dbReference>
<evidence type="ECO:0000313" key="2">
    <source>
        <dbReference type="Proteomes" id="UP000030302"/>
    </source>
</evidence>
<dbReference type="Pfam" id="PF04340">
    <property type="entry name" value="DUF484"/>
    <property type="match status" value="1"/>
</dbReference>
<proteinExistence type="predicted"/>
<dbReference type="PANTHER" id="PTHR38765">
    <property type="entry name" value="DUF484 DOMAIN-CONTAINING PROTEIN"/>
    <property type="match status" value="1"/>
</dbReference>
<dbReference type="OrthoDB" id="8525200at2"/>
<dbReference type="Proteomes" id="UP000030302">
    <property type="component" value="Chromosome"/>
</dbReference>
<accession>A0A0A1FJE9</accession>
<sequence>MTSPLDPDNVAQYLIDSPHFFEEHAELLAKIRLSSPLLGRAVSLQERQMEILREKIKVQDLRLADMVRNAQENDATSHKLHRWTRSLLLARNDVDLPHTLVDGLRTTFAVPQATLRLWGVSEDYSHTWFAAAASEDAKIFANGLSMPFCGSNNDFEAASWLEQDIQSVAMLPLRSGDSTTSATFGLLVLGSPDAQRFSADMATDFLVQIGETASAALACLLE</sequence>
<dbReference type="STRING" id="279058.LT85_4591"/>
<dbReference type="EMBL" id="CP009962">
    <property type="protein sequence ID" value="AIY43749.1"/>
    <property type="molecule type" value="Genomic_DNA"/>
</dbReference>
<name>A0A0A1FJE9_9BURK</name>
<evidence type="ECO:0008006" key="3">
    <source>
        <dbReference type="Google" id="ProtNLM"/>
    </source>
</evidence>